<evidence type="ECO:0000313" key="2">
    <source>
        <dbReference type="Proteomes" id="UP001549184"/>
    </source>
</evidence>
<dbReference type="Proteomes" id="UP001549184">
    <property type="component" value="Unassembled WGS sequence"/>
</dbReference>
<proteinExistence type="predicted"/>
<keyword evidence="2" id="KW-1185">Reference proteome</keyword>
<dbReference type="RefSeq" id="WP_354015670.1">
    <property type="nucleotide sequence ID" value="NZ_JBEPMU010000006.1"/>
</dbReference>
<sequence>MSGIRFLGPYDNRVAAELPEGFVVGSCKGDGGIEPGALIHGVFRRIGEQQWSDDAGHVMTVMVEDFDLDAVGLRNWSTGIE</sequence>
<comment type="caution">
    <text evidence="1">The sequence shown here is derived from an EMBL/GenBank/DDBJ whole genome shotgun (WGS) entry which is preliminary data.</text>
</comment>
<accession>A0ABV2JZQ2</accession>
<name>A0ABV2JZQ2_9GAMM</name>
<organism evidence="1 2">
    <name type="scientific">Dyella japonica</name>
    <dbReference type="NCBI Taxonomy" id="231455"/>
    <lineage>
        <taxon>Bacteria</taxon>
        <taxon>Pseudomonadati</taxon>
        <taxon>Pseudomonadota</taxon>
        <taxon>Gammaproteobacteria</taxon>
        <taxon>Lysobacterales</taxon>
        <taxon>Rhodanobacteraceae</taxon>
        <taxon>Dyella</taxon>
    </lineage>
</organism>
<dbReference type="EMBL" id="JBEPMU010000006">
    <property type="protein sequence ID" value="MET3654311.1"/>
    <property type="molecule type" value="Genomic_DNA"/>
</dbReference>
<evidence type="ECO:0000313" key="1">
    <source>
        <dbReference type="EMBL" id="MET3654311.1"/>
    </source>
</evidence>
<reference evidence="1 2" key="1">
    <citation type="submission" date="2024-06" db="EMBL/GenBank/DDBJ databases">
        <title>Sorghum-associated microbial communities from plants grown in Nebraska, USA.</title>
        <authorList>
            <person name="Schachtman D."/>
        </authorList>
    </citation>
    <scope>NUCLEOTIDE SEQUENCE [LARGE SCALE GENOMIC DNA]</scope>
    <source>
        <strain evidence="1 2">1073</strain>
    </source>
</reference>
<gene>
    <name evidence="1" type="ORF">ABIC75_004049</name>
</gene>
<protein>
    <submittedName>
        <fullName evidence="1">Uncharacterized protein</fullName>
    </submittedName>
</protein>